<evidence type="ECO:0000313" key="4">
    <source>
        <dbReference type="Proteomes" id="UP000561045"/>
    </source>
</evidence>
<name>A0A840BGS0_9RHOO</name>
<dbReference type="Pfam" id="PF13401">
    <property type="entry name" value="AAA_22"/>
    <property type="match status" value="1"/>
</dbReference>
<dbReference type="InterPro" id="IPR049945">
    <property type="entry name" value="AAA_22"/>
</dbReference>
<gene>
    <name evidence="3" type="ORF">GGR36_002059</name>
</gene>
<dbReference type="Gene3D" id="3.40.50.300">
    <property type="entry name" value="P-loop containing nucleotide triphosphate hydrolases"/>
    <property type="match status" value="1"/>
</dbReference>
<feature type="region of interest" description="Disordered" evidence="1">
    <location>
        <begin position="454"/>
        <end position="490"/>
    </location>
</feature>
<reference evidence="3 4" key="1">
    <citation type="submission" date="2020-08" db="EMBL/GenBank/DDBJ databases">
        <title>Genomic Encyclopedia of Type Strains, Phase IV (KMG-IV): sequencing the most valuable type-strain genomes for metagenomic binning, comparative biology and taxonomic classification.</title>
        <authorList>
            <person name="Goeker M."/>
        </authorList>
    </citation>
    <scope>NUCLEOTIDE SEQUENCE [LARGE SCALE GENOMIC DNA]</scope>
    <source>
        <strain evidence="3 4">DSM 106739</strain>
    </source>
</reference>
<keyword evidence="4" id="KW-1185">Reference proteome</keyword>
<dbReference type="PANTHER" id="PTHR35894">
    <property type="entry name" value="GENERAL SECRETION PATHWAY PROTEIN A-RELATED"/>
    <property type="match status" value="1"/>
</dbReference>
<accession>A0A840BGS0</accession>
<protein>
    <submittedName>
        <fullName evidence="3">Type II secretory pathway predicted ATPase ExeA</fullName>
    </submittedName>
</protein>
<dbReference type="GO" id="GO:0042834">
    <property type="term" value="F:peptidoglycan binding"/>
    <property type="evidence" value="ECO:0007669"/>
    <property type="project" value="InterPro"/>
</dbReference>
<dbReference type="Proteomes" id="UP000561045">
    <property type="component" value="Unassembled WGS sequence"/>
</dbReference>
<feature type="compositionally biased region" description="Low complexity" evidence="1">
    <location>
        <begin position="454"/>
        <end position="470"/>
    </location>
</feature>
<dbReference type="GO" id="GO:0016887">
    <property type="term" value="F:ATP hydrolysis activity"/>
    <property type="evidence" value="ECO:0007669"/>
    <property type="project" value="InterPro"/>
</dbReference>
<dbReference type="InterPro" id="IPR052026">
    <property type="entry name" value="ExeA_AAA_ATPase_DNA-bind"/>
</dbReference>
<sequence length="490" mass="52276">MSAAMYLEHFGLNAPPFRITADPDYFYDGAERGATLDALLFALRFEEGVIKVTGEVGAGKTMLLRMLLERLPPDTIAVWLANPSLTPAELLHTIAEQIGANTGDAAQKPAQLDRIQQGLIDLYATGRRVIVLVDEAHAMPPASLEQIRLLSNLETPRHKLLQIVLFGQPELDALLAQPAQRPLRDRITHHFALAPLTRDETRAYLYHRLQAAGHRGRPPFSAAAMNAIARSARGLTRRINILADKALLAAFAASRHDVGVQEVRRAARDAALPDPLPLRMIGALAILVGLVASGGVAYQVSRPAIEHVAPQPHAAASPAKAPPAASVQPGKTQQAAPPAIAPAYADILGTAVATRLAASREWVASQDGARWTIQVGAAAPQQATELEPLIQRIEQVGATQPVHLYAAPGKPVGRIGVVWGDFASAADARRALAQMPEWLRDSRPYVRPIASIRPRSSVAKPAAAAPLSAAGNSVKMGFDPTAQEKAGPRP</sequence>
<evidence type="ECO:0000256" key="1">
    <source>
        <dbReference type="SAM" id="MobiDB-lite"/>
    </source>
</evidence>
<feature type="domain" description="ORC1/DEAH AAA+ ATPase" evidence="2">
    <location>
        <begin position="45"/>
        <end position="175"/>
    </location>
</feature>
<proteinExistence type="predicted"/>
<evidence type="ECO:0000313" key="3">
    <source>
        <dbReference type="EMBL" id="MBB4012751.1"/>
    </source>
</evidence>
<dbReference type="InterPro" id="IPR036680">
    <property type="entry name" value="SPOR-like_sf"/>
</dbReference>
<dbReference type="Gene3D" id="3.30.70.1070">
    <property type="entry name" value="Sporulation related repeat"/>
    <property type="match status" value="1"/>
</dbReference>
<dbReference type="SUPFAM" id="SSF52540">
    <property type="entry name" value="P-loop containing nucleoside triphosphate hydrolases"/>
    <property type="match status" value="1"/>
</dbReference>
<evidence type="ECO:0000259" key="2">
    <source>
        <dbReference type="Pfam" id="PF13401"/>
    </source>
</evidence>
<dbReference type="AlphaFoldDB" id="A0A840BGS0"/>
<dbReference type="PANTHER" id="PTHR35894:SF1">
    <property type="entry name" value="PHOSPHORIBULOKINASE _ URIDINE KINASE FAMILY"/>
    <property type="match status" value="1"/>
</dbReference>
<organism evidence="3 4">
    <name type="scientific">Niveibacterium umoris</name>
    <dbReference type="NCBI Taxonomy" id="1193620"/>
    <lineage>
        <taxon>Bacteria</taxon>
        <taxon>Pseudomonadati</taxon>
        <taxon>Pseudomonadota</taxon>
        <taxon>Betaproteobacteria</taxon>
        <taxon>Rhodocyclales</taxon>
        <taxon>Rhodocyclaceae</taxon>
        <taxon>Niveibacterium</taxon>
    </lineage>
</organism>
<dbReference type="InterPro" id="IPR027417">
    <property type="entry name" value="P-loop_NTPase"/>
</dbReference>
<dbReference type="RefSeq" id="WP_183634531.1">
    <property type="nucleotide sequence ID" value="NZ_BAABLE010000011.1"/>
</dbReference>
<comment type="caution">
    <text evidence="3">The sequence shown here is derived from an EMBL/GenBank/DDBJ whole genome shotgun (WGS) entry which is preliminary data.</text>
</comment>
<feature type="region of interest" description="Disordered" evidence="1">
    <location>
        <begin position="311"/>
        <end position="333"/>
    </location>
</feature>
<dbReference type="EMBL" id="JACIET010000001">
    <property type="protein sequence ID" value="MBB4012751.1"/>
    <property type="molecule type" value="Genomic_DNA"/>
</dbReference>